<feature type="compositionally biased region" description="Acidic residues" evidence="6">
    <location>
        <begin position="323"/>
        <end position="333"/>
    </location>
</feature>
<dbReference type="RefSeq" id="WP_244299720.1">
    <property type="nucleotide sequence ID" value="NZ_AP019791.1"/>
</dbReference>
<feature type="transmembrane region" description="Helical" evidence="7">
    <location>
        <begin position="114"/>
        <end position="132"/>
    </location>
</feature>
<keyword evidence="4 7" id="KW-1133">Transmembrane helix</keyword>
<keyword evidence="2" id="KW-1003">Cell membrane</keyword>
<feature type="transmembrane region" description="Helical" evidence="7">
    <location>
        <begin position="201"/>
        <end position="227"/>
    </location>
</feature>
<feature type="transmembrane region" description="Helical" evidence="7">
    <location>
        <begin position="284"/>
        <end position="310"/>
    </location>
</feature>
<evidence type="ECO:0000256" key="3">
    <source>
        <dbReference type="ARBA" id="ARBA00022692"/>
    </source>
</evidence>
<sequence>MTRLSGRRVPWPGVAALALLVLLLPLALPGFGIGIATEIYVMAIFAMSLGLIIGYAGLVSLGHAAFFGAGAYTVALLGERISNTYVLVAAAVAVAALLACVSGALFFRSTGAYFLMLTLAFAQVLFAVAFQAESVTGGSDGMGVAVVPDLGFGEISGELGLYYLMGGAFLVCYVLLRIFVSSPAGRVVKGIMENELRMKALGYNTFSYKLFVYTLAGGVAGFAGALYSYFNLYVTPDLLGWVFSGQALIMVIVGGTGTLLGPAVGAAFFIIVRNYVSFYTEYWAFIMGLIFIFFVLLGRGGIVHLLQAAWRRLSASRSPRRDEEEEPAPEEPAAESARERTP</sequence>
<dbReference type="InterPro" id="IPR043428">
    <property type="entry name" value="LivM-like"/>
</dbReference>
<proteinExistence type="predicted"/>
<evidence type="ECO:0000256" key="7">
    <source>
        <dbReference type="SAM" id="Phobius"/>
    </source>
</evidence>
<gene>
    <name evidence="8" type="ORF">RxyAA322_21340</name>
</gene>
<evidence type="ECO:0000256" key="6">
    <source>
        <dbReference type="SAM" id="MobiDB-lite"/>
    </source>
</evidence>
<keyword evidence="3 7" id="KW-0812">Transmembrane</keyword>
<reference evidence="8" key="1">
    <citation type="journal article" date="2019" name="Microbiol. Resour. Announc.">
        <title>Complete Genome Sequence of Rubrobacter xylanophilus Strain AA3-22, Isolated from Arima Onsen in Japan.</title>
        <authorList>
            <person name="Tomariguchi N."/>
            <person name="Miyazaki K."/>
        </authorList>
    </citation>
    <scope>NUCLEOTIDE SEQUENCE [LARGE SCALE GENOMIC DNA]</scope>
    <source>
        <strain evidence="8">AA3-22</strain>
    </source>
</reference>
<dbReference type="GO" id="GO:0015658">
    <property type="term" value="F:branched-chain amino acid transmembrane transporter activity"/>
    <property type="evidence" value="ECO:0007669"/>
    <property type="project" value="InterPro"/>
</dbReference>
<dbReference type="CDD" id="cd06581">
    <property type="entry name" value="TM_PBP1_LivM_like"/>
    <property type="match status" value="1"/>
</dbReference>
<dbReference type="EMBL" id="AP019791">
    <property type="protein sequence ID" value="BBL80280.1"/>
    <property type="molecule type" value="Genomic_DNA"/>
</dbReference>
<dbReference type="InterPro" id="IPR001851">
    <property type="entry name" value="ABC_transp_permease"/>
</dbReference>
<keyword evidence="9" id="KW-1185">Reference proteome</keyword>
<keyword evidence="5 7" id="KW-0472">Membrane</keyword>
<feature type="region of interest" description="Disordered" evidence="6">
    <location>
        <begin position="314"/>
        <end position="342"/>
    </location>
</feature>
<evidence type="ECO:0000256" key="1">
    <source>
        <dbReference type="ARBA" id="ARBA00004651"/>
    </source>
</evidence>
<evidence type="ECO:0000313" key="8">
    <source>
        <dbReference type="EMBL" id="BBL80280.1"/>
    </source>
</evidence>
<protein>
    <submittedName>
        <fullName evidence="8">Branched-chain amino acid ABC transporter permease</fullName>
    </submittedName>
</protein>
<comment type="subcellular location">
    <subcellularLocation>
        <location evidence="1">Cell membrane</location>
        <topology evidence="1">Multi-pass membrane protein</topology>
    </subcellularLocation>
</comment>
<evidence type="ECO:0000256" key="5">
    <source>
        <dbReference type="ARBA" id="ARBA00023136"/>
    </source>
</evidence>
<accession>A0A510HJU6</accession>
<feature type="transmembrane region" description="Helical" evidence="7">
    <location>
        <begin position="160"/>
        <end position="180"/>
    </location>
</feature>
<feature type="transmembrane region" description="Helical" evidence="7">
    <location>
        <begin position="39"/>
        <end position="56"/>
    </location>
</feature>
<dbReference type="AlphaFoldDB" id="A0A510HJU6"/>
<feature type="transmembrane region" description="Helical" evidence="7">
    <location>
        <begin position="84"/>
        <end position="107"/>
    </location>
</feature>
<evidence type="ECO:0000256" key="2">
    <source>
        <dbReference type="ARBA" id="ARBA00022475"/>
    </source>
</evidence>
<evidence type="ECO:0000313" key="9">
    <source>
        <dbReference type="Proteomes" id="UP000318065"/>
    </source>
</evidence>
<organism evidence="8 9">
    <name type="scientific">Rubrobacter xylanophilus</name>
    <dbReference type="NCBI Taxonomy" id="49319"/>
    <lineage>
        <taxon>Bacteria</taxon>
        <taxon>Bacillati</taxon>
        <taxon>Actinomycetota</taxon>
        <taxon>Rubrobacteria</taxon>
        <taxon>Rubrobacterales</taxon>
        <taxon>Rubrobacteraceae</taxon>
        <taxon>Rubrobacter</taxon>
    </lineage>
</organism>
<dbReference type="GO" id="GO:0005886">
    <property type="term" value="C:plasma membrane"/>
    <property type="evidence" value="ECO:0007669"/>
    <property type="project" value="UniProtKB-SubCell"/>
</dbReference>
<feature type="transmembrane region" description="Helical" evidence="7">
    <location>
        <begin position="247"/>
        <end position="272"/>
    </location>
</feature>
<dbReference type="PANTHER" id="PTHR30482">
    <property type="entry name" value="HIGH-AFFINITY BRANCHED-CHAIN AMINO ACID TRANSPORT SYSTEM PERMEASE"/>
    <property type="match status" value="1"/>
</dbReference>
<evidence type="ECO:0000256" key="4">
    <source>
        <dbReference type="ARBA" id="ARBA00022989"/>
    </source>
</evidence>
<dbReference type="Proteomes" id="UP000318065">
    <property type="component" value="Chromosome"/>
</dbReference>
<name>A0A510HJU6_9ACTN</name>
<dbReference type="Pfam" id="PF02653">
    <property type="entry name" value="BPD_transp_2"/>
    <property type="match status" value="1"/>
</dbReference>
<dbReference type="PANTHER" id="PTHR30482:SF17">
    <property type="entry name" value="ABC TRANSPORTER ATP-BINDING PROTEIN"/>
    <property type="match status" value="1"/>
</dbReference>